<dbReference type="PANTHER" id="PTHR22255:SF4">
    <property type="entry name" value="CATION-INDEPENDENT MANNOSE-6-PHOSPHATE RECEPTOR"/>
    <property type="match status" value="1"/>
</dbReference>
<dbReference type="Pfam" id="PF23071">
    <property type="entry name" value="DUF7044"/>
    <property type="match status" value="1"/>
</dbReference>
<dbReference type="EMBL" id="KN733765">
    <property type="protein sequence ID" value="KIH57916.1"/>
    <property type="molecule type" value="Genomic_DNA"/>
</dbReference>
<protein>
    <recommendedName>
        <fullName evidence="2">DUF7044 domain-containing protein</fullName>
    </recommendedName>
</protein>
<evidence type="ECO:0000313" key="3">
    <source>
        <dbReference type="EMBL" id="KIH57916.1"/>
    </source>
</evidence>
<reference evidence="3 4" key="1">
    <citation type="submission" date="2013-12" db="EMBL/GenBank/DDBJ databases">
        <title>Draft genome of the parsitic nematode Ancylostoma duodenale.</title>
        <authorList>
            <person name="Mitreva M."/>
        </authorList>
    </citation>
    <scope>NUCLEOTIDE SEQUENCE [LARGE SCALE GENOMIC DNA]</scope>
    <source>
        <strain evidence="3 4">Zhejiang</strain>
    </source>
</reference>
<feature type="domain" description="DUF7044" evidence="2">
    <location>
        <begin position="22"/>
        <end position="129"/>
    </location>
</feature>
<keyword evidence="1" id="KW-0732">Signal</keyword>
<keyword evidence="4" id="KW-1185">Reference proteome</keyword>
<gene>
    <name evidence="3" type="ORF">ANCDUO_11887</name>
</gene>
<feature type="signal peptide" evidence="1">
    <location>
        <begin position="1"/>
        <end position="19"/>
    </location>
</feature>
<organism evidence="3 4">
    <name type="scientific">Ancylostoma duodenale</name>
    <dbReference type="NCBI Taxonomy" id="51022"/>
    <lineage>
        <taxon>Eukaryota</taxon>
        <taxon>Metazoa</taxon>
        <taxon>Ecdysozoa</taxon>
        <taxon>Nematoda</taxon>
        <taxon>Chromadorea</taxon>
        <taxon>Rhabditida</taxon>
        <taxon>Rhabditina</taxon>
        <taxon>Rhabditomorpha</taxon>
        <taxon>Strongyloidea</taxon>
        <taxon>Ancylostomatidae</taxon>
        <taxon>Ancylostomatinae</taxon>
        <taxon>Ancylostoma</taxon>
    </lineage>
</organism>
<evidence type="ECO:0000259" key="2">
    <source>
        <dbReference type="Pfam" id="PF23071"/>
    </source>
</evidence>
<dbReference type="PANTHER" id="PTHR22255">
    <property type="entry name" value="LP06548P"/>
    <property type="match status" value="1"/>
</dbReference>
<dbReference type="InterPro" id="IPR055472">
    <property type="entry name" value="DUF7044"/>
</dbReference>
<feature type="chain" id="PRO_5002149198" description="DUF7044 domain-containing protein" evidence="1">
    <location>
        <begin position="20"/>
        <end position="164"/>
    </location>
</feature>
<evidence type="ECO:0000256" key="1">
    <source>
        <dbReference type="SAM" id="SignalP"/>
    </source>
</evidence>
<proteinExistence type="predicted"/>
<name>A0A0C2GLH8_9BILA</name>
<evidence type="ECO:0000313" key="4">
    <source>
        <dbReference type="Proteomes" id="UP000054047"/>
    </source>
</evidence>
<sequence>MLLLTVLLSFTENFLCTDALLGCRIDSSLHGVFKRQMHSNRNLIFDSSFKDPIIYDEITVSTTAISDYGDCYEQIGQSYIFGLKRMGRPICYRCITPILRSANILQLAHQQGENCHDTISGAKTACFDAAQEQGSAKAVACGCDAVSKFRSFESKKGRLQKGED</sequence>
<accession>A0A0C2GLH8</accession>
<dbReference type="OrthoDB" id="5874995at2759"/>
<dbReference type="Proteomes" id="UP000054047">
    <property type="component" value="Unassembled WGS sequence"/>
</dbReference>
<dbReference type="AlphaFoldDB" id="A0A0C2GLH8"/>